<feature type="transmembrane region" description="Helical" evidence="8">
    <location>
        <begin position="104"/>
        <end position="122"/>
    </location>
</feature>
<evidence type="ECO:0000256" key="7">
    <source>
        <dbReference type="PIRNR" id="PIRNR002744"/>
    </source>
</evidence>
<keyword evidence="3 7" id="KW-0813">Transport</keyword>
<dbReference type="Pfam" id="PF02133">
    <property type="entry name" value="Transp_cyt_pur"/>
    <property type="match status" value="1"/>
</dbReference>
<dbReference type="PANTHER" id="PTHR31806">
    <property type="entry name" value="PURINE-CYTOSINE PERMEASE FCY2-RELATED"/>
    <property type="match status" value="1"/>
</dbReference>
<dbReference type="Gene3D" id="1.10.4160.10">
    <property type="entry name" value="Hydantoin permease"/>
    <property type="match status" value="1"/>
</dbReference>
<feature type="transmembrane region" description="Helical" evidence="8">
    <location>
        <begin position="279"/>
        <end position="299"/>
    </location>
</feature>
<gene>
    <name evidence="9" type="ORF">DN052_03810</name>
</gene>
<accession>A0A2W1K5I3</accession>
<dbReference type="EMBL" id="QKQP01000001">
    <property type="protein sequence ID" value="PZD82168.1"/>
    <property type="molecule type" value="Genomic_DNA"/>
</dbReference>
<feature type="transmembrane region" description="Helical" evidence="8">
    <location>
        <begin position="349"/>
        <end position="370"/>
    </location>
</feature>
<dbReference type="GO" id="GO:0005886">
    <property type="term" value="C:plasma membrane"/>
    <property type="evidence" value="ECO:0007669"/>
    <property type="project" value="TreeGrafter"/>
</dbReference>
<dbReference type="Proteomes" id="UP000248886">
    <property type="component" value="Unassembled WGS sequence"/>
</dbReference>
<dbReference type="PIRSF" id="PIRSF002744">
    <property type="entry name" value="Pur-cyt_permease"/>
    <property type="match status" value="1"/>
</dbReference>
<comment type="caution">
    <text evidence="9">The sequence shown here is derived from an EMBL/GenBank/DDBJ whole genome shotgun (WGS) entry which is preliminary data.</text>
</comment>
<dbReference type="RefSeq" id="WP_012536344.1">
    <property type="nucleotide sequence ID" value="NZ_AP025160.1"/>
</dbReference>
<proteinExistence type="inferred from homology"/>
<dbReference type="InterPro" id="IPR001248">
    <property type="entry name" value="Pur-cyt_permease"/>
</dbReference>
<evidence type="ECO:0000256" key="8">
    <source>
        <dbReference type="SAM" id="Phobius"/>
    </source>
</evidence>
<keyword evidence="4 8" id="KW-0812">Transmembrane</keyword>
<feature type="transmembrane region" description="Helical" evidence="8">
    <location>
        <begin position="239"/>
        <end position="259"/>
    </location>
</feature>
<protein>
    <submittedName>
        <fullName evidence="9">Allantoin permease</fullName>
    </submittedName>
</protein>
<dbReference type="PANTHER" id="PTHR31806:SF1">
    <property type="entry name" value="PURINE-CYTOSINE PERMEASE FCY2-RELATED"/>
    <property type="match status" value="1"/>
</dbReference>
<feature type="transmembrane region" description="Helical" evidence="8">
    <location>
        <begin position="24"/>
        <end position="46"/>
    </location>
</feature>
<feature type="transmembrane region" description="Helical" evidence="8">
    <location>
        <begin position="162"/>
        <end position="179"/>
    </location>
</feature>
<dbReference type="OMA" id="ARWGWET"/>
<dbReference type="GO" id="GO:0022857">
    <property type="term" value="F:transmembrane transporter activity"/>
    <property type="evidence" value="ECO:0007669"/>
    <property type="project" value="InterPro"/>
</dbReference>
<keyword evidence="6 7" id="KW-0472">Membrane</keyword>
<keyword evidence="5 8" id="KW-1133">Transmembrane helix</keyword>
<evidence type="ECO:0000256" key="2">
    <source>
        <dbReference type="ARBA" id="ARBA00008974"/>
    </source>
</evidence>
<evidence type="ECO:0000313" key="10">
    <source>
        <dbReference type="Proteomes" id="UP000248886"/>
    </source>
</evidence>
<dbReference type="GeneID" id="65280112"/>
<dbReference type="InterPro" id="IPR026030">
    <property type="entry name" value="Pur-cyt_permease_Fcy2/21/22"/>
</dbReference>
<evidence type="ECO:0000256" key="3">
    <source>
        <dbReference type="ARBA" id="ARBA00022448"/>
    </source>
</evidence>
<feature type="transmembrane region" description="Helical" evidence="8">
    <location>
        <begin position="421"/>
        <end position="441"/>
    </location>
</feature>
<evidence type="ECO:0000256" key="6">
    <source>
        <dbReference type="ARBA" id="ARBA00023136"/>
    </source>
</evidence>
<evidence type="ECO:0000256" key="4">
    <source>
        <dbReference type="ARBA" id="ARBA00022692"/>
    </source>
</evidence>
<name>A0A2W1K5I3_ACIFR</name>
<sequence length="474" mass="50661">MGDRHSISATTEAERTSSAPRVALIWLAATMTASSLPVGVLIAQLFPMAPFLWVVLLASALFAAVGIISIPGFVYGIPTMAVSARVFGRSVNKLISLSNWMSQLGWQAVVLVLVVYILRSVFDSYSFLPANTSIYYALVLAVFGNFVVPIIGYRAIVTAQTVGALFLALFAMAILVYLHGGQALSMTHALGRFDGLQTLGGIALALMGGAFSWTMFASDYSRYVRRDTSLTQMALWPSLGGFAGGGLILALAITLYVHGGVQVGPAGISITATGLGTSVLYLGFCTFAILGLLASNFLNSYSSAFSLAVVIGKDLDRKKFTVLDALLATFVGTYMLFVAPSFWESFQTFLDLLIIVAAPWTGVMIIYVLWDVLPEARGGLNRQLARRANVWVLAMGIAVTVLFSNNPIWEGYGAHLLHGTDISPLVGVATTIVASILYRVLFCHYTAADEQGQVCALSIPVVSKITDEGANGYR</sequence>
<comment type="subcellular location">
    <subcellularLocation>
        <location evidence="1">Membrane</location>
        <topology evidence="1">Multi-pass membrane protein</topology>
    </subcellularLocation>
</comment>
<feature type="transmembrane region" description="Helical" evidence="8">
    <location>
        <begin position="52"/>
        <end position="83"/>
    </location>
</feature>
<feature type="transmembrane region" description="Helical" evidence="8">
    <location>
        <begin position="320"/>
        <end position="343"/>
    </location>
</feature>
<reference evidence="9 10" key="1">
    <citation type="submission" date="2018-06" db="EMBL/GenBank/DDBJ databases">
        <title>Draft sequence of Acidithiobacillus ferrooxidans CCM 4253.</title>
        <authorList>
            <person name="Moya-Beltran A."/>
            <person name="Castro M."/>
            <person name="Covarrubias P.C."/>
            <person name="Issotta F."/>
            <person name="Janiczek O."/>
            <person name="Mandl M."/>
            <person name="Kucera J."/>
            <person name="Quatrini R."/>
        </authorList>
    </citation>
    <scope>NUCLEOTIDE SEQUENCE [LARGE SCALE GENOMIC DNA]</scope>
    <source>
        <strain evidence="9 10">CCM 4253</strain>
    </source>
</reference>
<evidence type="ECO:0000256" key="1">
    <source>
        <dbReference type="ARBA" id="ARBA00004141"/>
    </source>
</evidence>
<feature type="transmembrane region" description="Helical" evidence="8">
    <location>
        <begin position="199"/>
        <end position="218"/>
    </location>
</feature>
<organism evidence="9 10">
    <name type="scientific">Acidithiobacillus ferrooxidans</name>
    <name type="common">Thiobacillus ferrooxidans</name>
    <dbReference type="NCBI Taxonomy" id="920"/>
    <lineage>
        <taxon>Bacteria</taxon>
        <taxon>Pseudomonadati</taxon>
        <taxon>Pseudomonadota</taxon>
        <taxon>Acidithiobacillia</taxon>
        <taxon>Acidithiobacillales</taxon>
        <taxon>Acidithiobacillaceae</taxon>
        <taxon>Acidithiobacillus</taxon>
    </lineage>
</organism>
<feature type="transmembrane region" description="Helical" evidence="8">
    <location>
        <begin position="134"/>
        <end position="155"/>
    </location>
</feature>
<dbReference type="AlphaFoldDB" id="A0A2W1K5I3"/>
<evidence type="ECO:0000313" key="9">
    <source>
        <dbReference type="EMBL" id="PZD82168.1"/>
    </source>
</evidence>
<feature type="transmembrane region" description="Helical" evidence="8">
    <location>
        <begin position="390"/>
        <end position="409"/>
    </location>
</feature>
<comment type="similarity">
    <text evidence="2 7">Belongs to the purine-cytosine permease (2.A.39) family.</text>
</comment>
<evidence type="ECO:0000256" key="5">
    <source>
        <dbReference type="ARBA" id="ARBA00022989"/>
    </source>
</evidence>
<dbReference type="OrthoDB" id="5298121at2"/>